<name>A0A5S5BQ59_9BACL</name>
<sequence>MEKILIVTSDLSVKGGVSSAVHSLMQEINSRKKSDIKLYSSYITTHPVLSILYSLMRIAAFFLLLYPFRYRLFYVHVCAFGSFYRKAIYVLALRMLNRPVVIHQHAADLDVFVNKNRFNKWLARKVYEASSSIFVLSENMKAITKSVAAVEEIHIIKNPVQVPAHNKDYSTADQKIRLLFLGEVGQRKGIFDLIQAVADMTEEQRDRIQLDIGGNKELDKLREMIKANRLEETCIVHGWVTGEQKNQLLKEASVFLLPSYFEGVPIAILEAMSYGLPVISTNIAGIPEVVKHRYNGHIIEPGDIQALRSSIVYFLEHSENLQVFGENSRKIVEEHDVRLIANHILSLFGRITSGSEGLSIENSLHGKR</sequence>
<gene>
    <name evidence="3" type="ORF">BCM02_1163</name>
</gene>
<dbReference type="Gene3D" id="3.40.50.2000">
    <property type="entry name" value="Glycogen Phosphorylase B"/>
    <property type="match status" value="2"/>
</dbReference>
<keyword evidence="3" id="KW-0808">Transferase</keyword>
<dbReference type="EMBL" id="VNHS01000016">
    <property type="protein sequence ID" value="TYP69127.1"/>
    <property type="molecule type" value="Genomic_DNA"/>
</dbReference>
<evidence type="ECO:0000259" key="2">
    <source>
        <dbReference type="Pfam" id="PF00534"/>
    </source>
</evidence>
<dbReference type="Proteomes" id="UP000323257">
    <property type="component" value="Unassembled WGS sequence"/>
</dbReference>
<evidence type="ECO:0000256" key="1">
    <source>
        <dbReference type="SAM" id="Phobius"/>
    </source>
</evidence>
<dbReference type="SUPFAM" id="SSF53756">
    <property type="entry name" value="UDP-Glycosyltransferase/glycogen phosphorylase"/>
    <property type="match status" value="1"/>
</dbReference>
<reference evidence="3 4" key="1">
    <citation type="submission" date="2019-07" db="EMBL/GenBank/DDBJ databases">
        <title>Genomic Encyclopedia of Type Strains, Phase III (KMG-III): the genomes of soil and plant-associated and newly described type strains.</title>
        <authorList>
            <person name="Whitman W."/>
        </authorList>
    </citation>
    <scope>NUCLEOTIDE SEQUENCE [LARGE SCALE GENOMIC DNA]</scope>
    <source>
        <strain evidence="3 4">BL24</strain>
    </source>
</reference>
<dbReference type="PANTHER" id="PTHR12526:SF630">
    <property type="entry name" value="GLYCOSYLTRANSFERASE"/>
    <property type="match status" value="1"/>
</dbReference>
<organism evidence="3 4">
    <name type="scientific">Paenibacillus methanolicus</name>
    <dbReference type="NCBI Taxonomy" id="582686"/>
    <lineage>
        <taxon>Bacteria</taxon>
        <taxon>Bacillati</taxon>
        <taxon>Bacillota</taxon>
        <taxon>Bacilli</taxon>
        <taxon>Bacillales</taxon>
        <taxon>Paenibacillaceae</taxon>
        <taxon>Paenibacillus</taxon>
    </lineage>
</organism>
<evidence type="ECO:0000313" key="3">
    <source>
        <dbReference type="EMBL" id="TYP69127.1"/>
    </source>
</evidence>
<keyword evidence="1" id="KW-0812">Transmembrane</keyword>
<accession>A0A5S5BQ59</accession>
<dbReference type="CDD" id="cd03801">
    <property type="entry name" value="GT4_PimA-like"/>
    <property type="match status" value="1"/>
</dbReference>
<dbReference type="AlphaFoldDB" id="A0A5S5BQ59"/>
<proteinExistence type="predicted"/>
<protein>
    <submittedName>
        <fullName evidence="3">Glycosyltransferase involved in cell wall biosynthesis</fullName>
    </submittedName>
</protein>
<dbReference type="Pfam" id="PF00534">
    <property type="entry name" value="Glycos_transf_1"/>
    <property type="match status" value="1"/>
</dbReference>
<dbReference type="OrthoDB" id="179766at2"/>
<keyword evidence="1" id="KW-1133">Transmembrane helix</keyword>
<dbReference type="InterPro" id="IPR001296">
    <property type="entry name" value="Glyco_trans_1"/>
</dbReference>
<dbReference type="RefSeq" id="WP_148933141.1">
    <property type="nucleotide sequence ID" value="NZ_VNHS01000016.1"/>
</dbReference>
<keyword evidence="1" id="KW-0472">Membrane</keyword>
<comment type="caution">
    <text evidence="3">The sequence shown here is derived from an EMBL/GenBank/DDBJ whole genome shotgun (WGS) entry which is preliminary data.</text>
</comment>
<evidence type="ECO:0000313" key="4">
    <source>
        <dbReference type="Proteomes" id="UP000323257"/>
    </source>
</evidence>
<dbReference type="GO" id="GO:0016757">
    <property type="term" value="F:glycosyltransferase activity"/>
    <property type="evidence" value="ECO:0007669"/>
    <property type="project" value="InterPro"/>
</dbReference>
<feature type="domain" description="Glycosyl transferase family 1" evidence="2">
    <location>
        <begin position="168"/>
        <end position="330"/>
    </location>
</feature>
<feature type="transmembrane region" description="Helical" evidence="1">
    <location>
        <begin position="41"/>
        <end position="66"/>
    </location>
</feature>
<feature type="transmembrane region" description="Helical" evidence="1">
    <location>
        <begin position="72"/>
        <end position="92"/>
    </location>
</feature>
<keyword evidence="4" id="KW-1185">Reference proteome</keyword>
<dbReference type="PANTHER" id="PTHR12526">
    <property type="entry name" value="GLYCOSYLTRANSFERASE"/>
    <property type="match status" value="1"/>
</dbReference>